<evidence type="ECO:0000313" key="2">
    <source>
        <dbReference type="Proteomes" id="UP000703269"/>
    </source>
</evidence>
<evidence type="ECO:0000313" key="1">
    <source>
        <dbReference type="EMBL" id="GJE87327.1"/>
    </source>
</evidence>
<dbReference type="AlphaFoldDB" id="A0A9P3LB01"/>
<dbReference type="Proteomes" id="UP000703269">
    <property type="component" value="Unassembled WGS sequence"/>
</dbReference>
<comment type="caution">
    <text evidence="1">The sequence shown here is derived from an EMBL/GenBank/DDBJ whole genome shotgun (WGS) entry which is preliminary data.</text>
</comment>
<reference evidence="1 2" key="1">
    <citation type="submission" date="2021-08" db="EMBL/GenBank/DDBJ databases">
        <title>Draft Genome Sequence of Phanerochaete sordida strain YK-624.</title>
        <authorList>
            <person name="Mori T."/>
            <person name="Dohra H."/>
            <person name="Suzuki T."/>
            <person name="Kawagishi H."/>
            <person name="Hirai H."/>
        </authorList>
    </citation>
    <scope>NUCLEOTIDE SEQUENCE [LARGE SCALE GENOMIC DNA]</scope>
    <source>
        <strain evidence="1 2">YK-624</strain>
    </source>
</reference>
<organism evidence="1 2">
    <name type="scientific">Phanerochaete sordida</name>
    <dbReference type="NCBI Taxonomy" id="48140"/>
    <lineage>
        <taxon>Eukaryota</taxon>
        <taxon>Fungi</taxon>
        <taxon>Dikarya</taxon>
        <taxon>Basidiomycota</taxon>
        <taxon>Agaricomycotina</taxon>
        <taxon>Agaricomycetes</taxon>
        <taxon>Polyporales</taxon>
        <taxon>Phanerochaetaceae</taxon>
        <taxon>Phanerochaete</taxon>
    </lineage>
</organism>
<name>A0A9P3LB01_9APHY</name>
<keyword evidence="2" id="KW-1185">Reference proteome</keyword>
<protein>
    <submittedName>
        <fullName evidence="1">Uncharacterized protein</fullName>
    </submittedName>
</protein>
<proteinExistence type="predicted"/>
<accession>A0A9P3LB01</accession>
<gene>
    <name evidence="1" type="ORF">PsYK624_034100</name>
</gene>
<sequence>MARKSTTASIPRIEDAPQSAAAAFAAAAPKLSIPLTELPWVTVTCLGVNVVVGRSCLDTGYRMFLYNLCAEFQCMPDLRDVATYSNTSGGPEWNGDVATKLWLRLTDEEGPYDVVAVYAGGWEDLVDHIVAVEIIVT</sequence>
<dbReference type="EMBL" id="BPQB01000006">
    <property type="protein sequence ID" value="GJE87327.1"/>
    <property type="molecule type" value="Genomic_DNA"/>
</dbReference>